<dbReference type="InterPro" id="IPR032678">
    <property type="entry name" value="tRNA-synt_1_cat_dom"/>
</dbReference>
<organism evidence="15 16">
    <name type="scientific">Vibrio paracholerae</name>
    <dbReference type="NCBI Taxonomy" id="650003"/>
    <lineage>
        <taxon>Bacteria</taxon>
        <taxon>Pseudomonadati</taxon>
        <taxon>Pseudomonadota</taxon>
        <taxon>Gammaproteobacteria</taxon>
        <taxon>Vibrionales</taxon>
        <taxon>Vibrionaceae</taxon>
        <taxon>Vibrio</taxon>
    </lineage>
</organism>
<dbReference type="NCBIfam" id="TIGR00435">
    <property type="entry name" value="cysS"/>
    <property type="match status" value="1"/>
</dbReference>
<keyword evidence="4 12" id="KW-0963">Cytoplasm</keyword>
<dbReference type="InterPro" id="IPR009080">
    <property type="entry name" value="tRNAsynth_Ia_anticodon-bd"/>
</dbReference>
<feature type="short sequence motif" description="'KMSKS' region" evidence="12">
    <location>
        <begin position="266"/>
        <end position="270"/>
    </location>
</feature>
<dbReference type="GO" id="GO:0006423">
    <property type="term" value="P:cysteinyl-tRNA aminoacylation"/>
    <property type="evidence" value="ECO:0007669"/>
    <property type="project" value="UniProtKB-UniRule"/>
</dbReference>
<accession>A0AAX1QNE9</accession>
<dbReference type="CDD" id="cd00672">
    <property type="entry name" value="CysRS_core"/>
    <property type="match status" value="1"/>
</dbReference>
<feature type="domain" description="Cysteinyl-tRNA synthetase class Ia DALR" evidence="14">
    <location>
        <begin position="341"/>
        <end position="402"/>
    </location>
</feature>
<dbReference type="FunFam" id="3.40.50.620:FF:000009">
    <property type="entry name" value="Cysteine--tRNA ligase"/>
    <property type="match status" value="1"/>
</dbReference>
<evidence type="ECO:0000313" key="15">
    <source>
        <dbReference type="EMBL" id="RBM74066.1"/>
    </source>
</evidence>
<evidence type="ECO:0000256" key="7">
    <source>
        <dbReference type="ARBA" id="ARBA00022741"/>
    </source>
</evidence>
<dbReference type="PANTHER" id="PTHR10890:SF3">
    <property type="entry name" value="CYSTEINE--TRNA LIGASE, CYTOPLASMIC"/>
    <property type="match status" value="1"/>
</dbReference>
<dbReference type="SMART" id="SM00840">
    <property type="entry name" value="DALR_2"/>
    <property type="match status" value="1"/>
</dbReference>
<feature type="binding site" evidence="12">
    <location>
        <position position="234"/>
    </location>
    <ligand>
        <name>Zn(2+)</name>
        <dbReference type="ChEBI" id="CHEBI:29105"/>
    </ligand>
</feature>
<dbReference type="Pfam" id="PF23493">
    <property type="entry name" value="CysS_C"/>
    <property type="match status" value="1"/>
</dbReference>
<evidence type="ECO:0000256" key="11">
    <source>
        <dbReference type="ARBA" id="ARBA00023146"/>
    </source>
</evidence>
<dbReference type="RefSeq" id="WP_113622220.1">
    <property type="nucleotide sequence ID" value="NZ_CAWQJG010000061.1"/>
</dbReference>
<comment type="caution">
    <text evidence="15">The sequence shown here is derived from an EMBL/GenBank/DDBJ whole genome shotgun (WGS) entry which is preliminary data.</text>
</comment>
<dbReference type="Proteomes" id="UP000252427">
    <property type="component" value="Unassembled WGS sequence"/>
</dbReference>
<comment type="catalytic activity">
    <reaction evidence="12">
        <text>tRNA(Cys) + L-cysteine + ATP = L-cysteinyl-tRNA(Cys) + AMP + diphosphate</text>
        <dbReference type="Rhea" id="RHEA:17773"/>
        <dbReference type="Rhea" id="RHEA-COMP:9661"/>
        <dbReference type="Rhea" id="RHEA-COMP:9679"/>
        <dbReference type="ChEBI" id="CHEBI:30616"/>
        <dbReference type="ChEBI" id="CHEBI:33019"/>
        <dbReference type="ChEBI" id="CHEBI:35235"/>
        <dbReference type="ChEBI" id="CHEBI:78442"/>
        <dbReference type="ChEBI" id="CHEBI:78517"/>
        <dbReference type="ChEBI" id="CHEBI:456215"/>
        <dbReference type="EC" id="6.1.1.16"/>
    </reaction>
</comment>
<keyword evidence="6 12" id="KW-0479">Metal-binding</keyword>
<evidence type="ECO:0000256" key="2">
    <source>
        <dbReference type="ARBA" id="ARBA00005594"/>
    </source>
</evidence>
<keyword evidence="11 12" id="KW-0030">Aminoacyl-tRNA synthetase</keyword>
<evidence type="ECO:0000256" key="6">
    <source>
        <dbReference type="ARBA" id="ARBA00022723"/>
    </source>
</evidence>
<dbReference type="GO" id="GO:0004817">
    <property type="term" value="F:cysteine-tRNA ligase activity"/>
    <property type="evidence" value="ECO:0007669"/>
    <property type="project" value="UniProtKB-UniRule"/>
</dbReference>
<keyword evidence="13" id="KW-0175">Coiled coil</keyword>
<dbReference type="InterPro" id="IPR015803">
    <property type="entry name" value="Cys-tRNA-ligase"/>
</dbReference>
<evidence type="ECO:0000256" key="5">
    <source>
        <dbReference type="ARBA" id="ARBA00022598"/>
    </source>
</evidence>
<dbReference type="SUPFAM" id="SSF47323">
    <property type="entry name" value="Anticodon-binding domain of a subclass of class I aminoacyl-tRNA synthetases"/>
    <property type="match status" value="1"/>
</dbReference>
<evidence type="ECO:0000256" key="4">
    <source>
        <dbReference type="ARBA" id="ARBA00022490"/>
    </source>
</evidence>
<comment type="subcellular location">
    <subcellularLocation>
        <location evidence="1 12">Cytoplasm</location>
    </subcellularLocation>
</comment>
<dbReference type="GO" id="GO:0005829">
    <property type="term" value="C:cytosol"/>
    <property type="evidence" value="ECO:0007669"/>
    <property type="project" value="TreeGrafter"/>
</dbReference>
<dbReference type="EMBL" id="QKKS01000064">
    <property type="protein sequence ID" value="RBM74066.1"/>
    <property type="molecule type" value="Genomic_DNA"/>
</dbReference>
<feature type="short sequence motif" description="'HIGH' region" evidence="12">
    <location>
        <begin position="30"/>
        <end position="40"/>
    </location>
</feature>
<dbReference type="GO" id="GO:0008270">
    <property type="term" value="F:zinc ion binding"/>
    <property type="evidence" value="ECO:0007669"/>
    <property type="project" value="UniProtKB-UniRule"/>
</dbReference>
<feature type="binding site" evidence="12">
    <location>
        <position position="269"/>
    </location>
    <ligand>
        <name>ATP</name>
        <dbReference type="ChEBI" id="CHEBI:30616"/>
    </ligand>
</feature>
<feature type="coiled-coil region" evidence="13">
    <location>
        <begin position="302"/>
        <end position="329"/>
    </location>
</feature>
<evidence type="ECO:0000259" key="14">
    <source>
        <dbReference type="SMART" id="SM00840"/>
    </source>
</evidence>
<evidence type="ECO:0000256" key="12">
    <source>
        <dbReference type="HAMAP-Rule" id="MF_00041"/>
    </source>
</evidence>
<dbReference type="PANTHER" id="PTHR10890">
    <property type="entry name" value="CYSTEINYL-TRNA SYNTHETASE"/>
    <property type="match status" value="1"/>
</dbReference>
<dbReference type="SUPFAM" id="SSF52374">
    <property type="entry name" value="Nucleotidylyl transferase"/>
    <property type="match status" value="1"/>
</dbReference>
<keyword evidence="7 12" id="KW-0547">Nucleotide-binding</keyword>
<keyword evidence="9 12" id="KW-0067">ATP-binding</keyword>
<evidence type="ECO:0000313" key="16">
    <source>
        <dbReference type="Proteomes" id="UP000252427"/>
    </source>
</evidence>
<dbReference type="Pfam" id="PF09190">
    <property type="entry name" value="DALR_2"/>
    <property type="match status" value="1"/>
</dbReference>
<keyword evidence="8 12" id="KW-0862">Zinc</keyword>
<evidence type="ECO:0000256" key="3">
    <source>
        <dbReference type="ARBA" id="ARBA00011245"/>
    </source>
</evidence>
<dbReference type="InterPro" id="IPR015273">
    <property type="entry name" value="Cys-tRNA-synt_Ia_DALR"/>
</dbReference>
<name>A0AAX1QNE9_9VIBR</name>
<dbReference type="InterPro" id="IPR014729">
    <property type="entry name" value="Rossmann-like_a/b/a_fold"/>
</dbReference>
<feature type="binding site" evidence="12">
    <location>
        <position position="28"/>
    </location>
    <ligand>
        <name>Zn(2+)</name>
        <dbReference type="ChEBI" id="CHEBI:29105"/>
    </ligand>
</feature>
<evidence type="ECO:0000256" key="8">
    <source>
        <dbReference type="ARBA" id="ARBA00022833"/>
    </source>
</evidence>
<dbReference type="Gene3D" id="3.40.50.620">
    <property type="entry name" value="HUPs"/>
    <property type="match status" value="1"/>
</dbReference>
<feature type="binding site" evidence="12">
    <location>
        <position position="209"/>
    </location>
    <ligand>
        <name>Zn(2+)</name>
        <dbReference type="ChEBI" id="CHEBI:29105"/>
    </ligand>
</feature>
<sequence length="459" mass="52171">MLKIYNSLTRQKEEFKPIVAGKVGMYVCGVTIYDLCHIGHGRTFVSFDVVARYLRYLGYDLTFVRNITDIDDKIIKRAAENEETCESLTERLIQEMYADFDALNIKRPDVEPRATAYIEEIIALVERLIERGFAYVADNGDVMFEVSRYSEYGKLSKQDLDQLQAGARVDIEAAKRSPLDFVLWKMSKPGEPTWESPWGPGRPGWHIECSAMNSSILGNHFDIHGGGSDLQFPHHENEIAQSCCAHDTQYVNTWMHSGMVMVDKEKMSKSLDNFFTIRDVLGHYDAETVRYFLMSGHYRSQLNYSEENLNQARASLERLYNALRGLDRSVPAAGGEEYVTRFTAAMNDDFNTPEAYSVLFDMAREINRLKSEDMTNASALGSLMRELADVIGILYQEPEAFFQGSAEDEDAAQIEALIKLRNDSRAAKDWANADLARDKLNEMGIVLEDGPNGTTWRRK</sequence>
<comment type="cofactor">
    <cofactor evidence="12">
        <name>Zn(2+)</name>
        <dbReference type="ChEBI" id="CHEBI:29105"/>
    </cofactor>
    <text evidence="12">Binds 1 zinc ion per subunit.</text>
</comment>
<keyword evidence="10 12" id="KW-0648">Protein biosynthesis</keyword>
<dbReference type="Pfam" id="PF01406">
    <property type="entry name" value="tRNA-synt_1e"/>
    <property type="match status" value="1"/>
</dbReference>
<dbReference type="Gene3D" id="1.20.120.1910">
    <property type="entry name" value="Cysteine-tRNA ligase, C-terminal anti-codon recognition domain"/>
    <property type="match status" value="1"/>
</dbReference>
<dbReference type="PRINTS" id="PR00983">
    <property type="entry name" value="TRNASYNTHCYS"/>
</dbReference>
<comment type="similarity">
    <text evidence="2 12">Belongs to the class-I aminoacyl-tRNA synthetase family.</text>
</comment>
<dbReference type="GO" id="GO:0005524">
    <property type="term" value="F:ATP binding"/>
    <property type="evidence" value="ECO:0007669"/>
    <property type="project" value="UniProtKB-UniRule"/>
</dbReference>
<protein>
    <recommendedName>
        <fullName evidence="12">Cysteine--tRNA ligase</fullName>
        <ecNumber evidence="12">6.1.1.16</ecNumber>
    </recommendedName>
    <alternativeName>
        <fullName evidence="12">Cysteinyl-tRNA synthetase</fullName>
        <shortName evidence="12">CysRS</shortName>
    </alternativeName>
</protein>
<dbReference type="HAMAP" id="MF_00041">
    <property type="entry name" value="Cys_tRNA_synth"/>
    <property type="match status" value="1"/>
</dbReference>
<dbReference type="InterPro" id="IPR056411">
    <property type="entry name" value="CysS_C"/>
</dbReference>
<comment type="subunit">
    <text evidence="3 12">Monomer.</text>
</comment>
<evidence type="ECO:0000256" key="9">
    <source>
        <dbReference type="ARBA" id="ARBA00022840"/>
    </source>
</evidence>
<keyword evidence="5 12" id="KW-0436">Ligase</keyword>
<dbReference type="EC" id="6.1.1.16" evidence="12"/>
<dbReference type="AlphaFoldDB" id="A0AAX1QNE9"/>
<dbReference type="FunFam" id="1.20.120.1910:FF:000001">
    <property type="entry name" value="Cysteine--tRNA ligase"/>
    <property type="match status" value="1"/>
</dbReference>
<proteinExistence type="inferred from homology"/>
<evidence type="ECO:0000256" key="13">
    <source>
        <dbReference type="SAM" id="Coils"/>
    </source>
</evidence>
<gene>
    <name evidence="12 15" type="primary">cysS</name>
    <name evidence="15" type="ORF">DLR70_17680</name>
</gene>
<feature type="binding site" evidence="12">
    <location>
        <position position="238"/>
    </location>
    <ligand>
        <name>Zn(2+)</name>
        <dbReference type="ChEBI" id="CHEBI:29105"/>
    </ligand>
</feature>
<evidence type="ECO:0000256" key="1">
    <source>
        <dbReference type="ARBA" id="ARBA00004496"/>
    </source>
</evidence>
<evidence type="ECO:0000256" key="10">
    <source>
        <dbReference type="ARBA" id="ARBA00022917"/>
    </source>
</evidence>
<reference evidence="15 16" key="1">
    <citation type="submission" date="2018-06" db="EMBL/GenBank/DDBJ databases">
        <title>Draft genome sequences of nine Vibrio sp. clinical isolates from across the United States representing the closest known relative of Vibrio cholerae.</title>
        <authorList>
            <person name="Islam M.T."/>
            <person name="Liang K."/>
            <person name="Im M.S."/>
            <person name="Winkjer J."/>
            <person name="Busby S."/>
            <person name="Batra D."/>
            <person name="Rowe L."/>
            <person name="Tarr C.L."/>
            <person name="Boucher Y."/>
        </authorList>
    </citation>
    <scope>NUCLEOTIDE SEQUENCE [LARGE SCALE GENOMIC DNA]</scope>
    <source>
        <strain evidence="15 16">2016V-1114</strain>
    </source>
</reference>
<dbReference type="CDD" id="cd07963">
    <property type="entry name" value="Anticodon_Ia_Cys"/>
    <property type="match status" value="1"/>
</dbReference>
<dbReference type="InterPro" id="IPR024909">
    <property type="entry name" value="Cys-tRNA/MSH_ligase"/>
</dbReference>